<name>A0A6L6WKB2_9RHOB</name>
<feature type="transmembrane region" description="Helical" evidence="1">
    <location>
        <begin position="234"/>
        <end position="253"/>
    </location>
</feature>
<feature type="transmembrane region" description="Helical" evidence="1">
    <location>
        <begin position="288"/>
        <end position="309"/>
    </location>
</feature>
<keyword evidence="1" id="KW-0812">Transmembrane</keyword>
<keyword evidence="1" id="KW-0472">Membrane</keyword>
<evidence type="ECO:0000313" key="3">
    <source>
        <dbReference type="EMBL" id="MVO18114.1"/>
    </source>
</evidence>
<dbReference type="InterPro" id="IPR002656">
    <property type="entry name" value="Acyl_transf_3_dom"/>
</dbReference>
<accession>A0A6L6WKB2</accession>
<gene>
    <name evidence="3" type="ORF">GO984_20020</name>
</gene>
<sequence>MKLKKETVFLRTYGDTDFITGLRAVAATMVVMIHTAALSEFGAIGQAITSAGKYGVDIFFVISGFTIAKTFTEARNYSSYLTRRIMRIVPLYWLAITLAMLLIVVGALPFPYWMQELGSEPNLYNYLMHLSMASFLDYKVANSVLGVEWTIPIEVFWYVFLPPLLYFAKTVYRTIGAFVFFHFLSKFLFGISEDMFGTVLPITWSPAAHGEMFFIGATSFYLRARFKTEPPAGSGLWIGGAVALFALALVAGSGRASEALAFSTAILIVCVTPDRAKWVTRPLTSRPMLFLGSISYSLYLFHLPIMSLLGELNLLPGFGLAKFMLVYGTTVVVSMATYALVEKPTNRLGLRLALGAK</sequence>
<dbReference type="PANTHER" id="PTHR23028:SF53">
    <property type="entry name" value="ACYL_TRANSF_3 DOMAIN-CONTAINING PROTEIN"/>
    <property type="match status" value="1"/>
</dbReference>
<keyword evidence="1" id="KW-1133">Transmembrane helix</keyword>
<feature type="domain" description="Acyltransferase 3" evidence="2">
    <location>
        <begin position="18"/>
        <end position="338"/>
    </location>
</feature>
<keyword evidence="4" id="KW-1185">Reference proteome</keyword>
<reference evidence="3 4" key="1">
    <citation type="submission" date="2019-12" db="EMBL/GenBank/DDBJ databases">
        <authorList>
            <person name="Zhang Y.-J."/>
        </authorList>
    </citation>
    <scope>NUCLEOTIDE SEQUENCE [LARGE SCALE GENOMIC DNA]</scope>
    <source>
        <strain evidence="3 4">CY05</strain>
    </source>
</reference>
<feature type="transmembrane region" description="Helical" evidence="1">
    <location>
        <begin position="21"/>
        <end position="48"/>
    </location>
</feature>
<feature type="transmembrane region" description="Helical" evidence="1">
    <location>
        <begin position="149"/>
        <end position="168"/>
    </location>
</feature>
<dbReference type="Proteomes" id="UP000478892">
    <property type="component" value="Unassembled WGS sequence"/>
</dbReference>
<dbReference type="EMBL" id="WQLV01000017">
    <property type="protein sequence ID" value="MVO18114.1"/>
    <property type="molecule type" value="Genomic_DNA"/>
</dbReference>
<dbReference type="InterPro" id="IPR050879">
    <property type="entry name" value="Acyltransferase_3"/>
</dbReference>
<comment type="caution">
    <text evidence="3">The sequence shown here is derived from an EMBL/GenBank/DDBJ whole genome shotgun (WGS) entry which is preliminary data.</text>
</comment>
<evidence type="ECO:0000256" key="1">
    <source>
        <dbReference type="SAM" id="Phobius"/>
    </source>
</evidence>
<feature type="transmembrane region" description="Helical" evidence="1">
    <location>
        <begin position="321"/>
        <end position="341"/>
    </location>
</feature>
<feature type="transmembrane region" description="Helical" evidence="1">
    <location>
        <begin position="91"/>
        <end position="114"/>
    </location>
</feature>
<evidence type="ECO:0000313" key="4">
    <source>
        <dbReference type="Proteomes" id="UP000478892"/>
    </source>
</evidence>
<dbReference type="GO" id="GO:0000271">
    <property type="term" value="P:polysaccharide biosynthetic process"/>
    <property type="evidence" value="ECO:0007669"/>
    <property type="project" value="TreeGrafter"/>
</dbReference>
<proteinExistence type="predicted"/>
<keyword evidence="3" id="KW-0012">Acyltransferase</keyword>
<dbReference type="PANTHER" id="PTHR23028">
    <property type="entry name" value="ACETYLTRANSFERASE"/>
    <property type="match status" value="1"/>
</dbReference>
<protein>
    <submittedName>
        <fullName evidence="3">Acyltransferase family protein</fullName>
    </submittedName>
</protein>
<dbReference type="GO" id="GO:0016020">
    <property type="term" value="C:membrane"/>
    <property type="evidence" value="ECO:0007669"/>
    <property type="project" value="TreeGrafter"/>
</dbReference>
<organism evidence="3 4">
    <name type="scientific">Parasedimentitalea huanghaiensis</name>
    <dbReference type="NCBI Taxonomy" id="2682100"/>
    <lineage>
        <taxon>Bacteria</taxon>
        <taxon>Pseudomonadati</taxon>
        <taxon>Pseudomonadota</taxon>
        <taxon>Alphaproteobacteria</taxon>
        <taxon>Rhodobacterales</taxon>
        <taxon>Paracoccaceae</taxon>
        <taxon>Parasedimentitalea</taxon>
    </lineage>
</organism>
<evidence type="ECO:0000259" key="2">
    <source>
        <dbReference type="Pfam" id="PF01757"/>
    </source>
</evidence>
<dbReference type="GO" id="GO:0016747">
    <property type="term" value="F:acyltransferase activity, transferring groups other than amino-acyl groups"/>
    <property type="evidence" value="ECO:0007669"/>
    <property type="project" value="InterPro"/>
</dbReference>
<keyword evidence="3" id="KW-0808">Transferase</keyword>
<dbReference type="AlphaFoldDB" id="A0A6L6WKB2"/>
<feature type="transmembrane region" description="Helical" evidence="1">
    <location>
        <begin position="175"/>
        <end position="192"/>
    </location>
</feature>
<dbReference type="Pfam" id="PF01757">
    <property type="entry name" value="Acyl_transf_3"/>
    <property type="match status" value="1"/>
</dbReference>
<feature type="transmembrane region" description="Helical" evidence="1">
    <location>
        <begin position="54"/>
        <end position="71"/>
    </location>
</feature>